<protein>
    <submittedName>
        <fullName evidence="1">Uncharacterized protein</fullName>
    </submittedName>
</protein>
<evidence type="ECO:0000313" key="1">
    <source>
        <dbReference type="EMBL" id="PHH50342.1"/>
    </source>
</evidence>
<reference evidence="1 2" key="1">
    <citation type="journal article" date="2013" name="Fungal Biol.">
        <title>Analysis of microsatellite markers in the genome of the plant pathogen Ceratocystis fimbriata.</title>
        <authorList>
            <person name="Simpson M.C."/>
            <person name="Wilken P.M."/>
            <person name="Coetzee M.P."/>
            <person name="Wingfield M.J."/>
            <person name="Wingfield B.D."/>
        </authorList>
    </citation>
    <scope>NUCLEOTIDE SEQUENCE [LARGE SCALE GENOMIC DNA]</scope>
    <source>
        <strain evidence="1 2">CBS 114723</strain>
    </source>
</reference>
<keyword evidence="2" id="KW-1185">Reference proteome</keyword>
<proteinExistence type="predicted"/>
<name>A0A2C5WX68_9PEZI</name>
<sequence>MLSSLYFAIPIHLTPRGAEAILGKIHELEYGINEATYDPEFNVFTISTSLQSCTLLANAVSGLLARFLKRADQIRDSELGSDDEDEGLFDNCEFGSLTGLCRRRNGAGDLVPLTETEKQDMHKFSLPNDIASMPFAAVWDRLEEASTGVWQWSLRDMLRQYGTVGETLKMLAQETKTTMIPNVQAQVVYIGADSQAAIKEALRKLNLLEEEKYPSQSPINIIQPPNAKRYELAFESLDSLGLASSMFFNPGKESIEDVSAQVSTSYRISVISGGINDNNLVLRRPVPPEARLDIESIPLRTLGCNEYGTELEDCLSQLALDDKTSWVKPKKKSTKSMPKKLTINNVIFEPAAISAGRLSMDGPESYGTPGFLTPIDALACVQSQELFCTSLLKNVHVTLDRARLWRGEISLKINFGRFMVRSDSGVFNGMGPLAVEKPVGFRPDDFAMFLNSPDSPSRPIVAFSPIMTTVDQEIQAFEKDIAAFGFKFKSSITYLDFSCVSCDEEFLLSFRADSDFRSSMRFAPSRAELGRVNIHCPESLNDMCLTVSVSDPDILRAKYSDFLKFLKSRTSVRVGRSQPSSIAVLYPNLDGASVQISGLAIRTTHTYEDSAKSHRVEVRSYQVFSNELVKDNTMVLAKAYHDNTKTTTDNGLPRKWHEISLSTNATNEAFKKNRKLALGEHADWTAEKLDVDEAIERFIKLGLKMVPVTDCMNHIK</sequence>
<accession>A0A2C5WX68</accession>
<dbReference type="AlphaFoldDB" id="A0A2C5WX68"/>
<dbReference type="OrthoDB" id="3439512at2759"/>
<dbReference type="Proteomes" id="UP000222788">
    <property type="component" value="Unassembled WGS sequence"/>
</dbReference>
<dbReference type="EMBL" id="APWK03000134">
    <property type="protein sequence ID" value="PHH50342.1"/>
    <property type="molecule type" value="Genomic_DNA"/>
</dbReference>
<dbReference type="STRING" id="1035309.A0A2C5WX68"/>
<comment type="caution">
    <text evidence="1">The sequence shown here is derived from an EMBL/GenBank/DDBJ whole genome shotgun (WGS) entry which is preliminary data.</text>
</comment>
<evidence type="ECO:0000313" key="2">
    <source>
        <dbReference type="Proteomes" id="UP000222788"/>
    </source>
</evidence>
<organism evidence="1 2">
    <name type="scientific">Ceratocystis fimbriata CBS 114723</name>
    <dbReference type="NCBI Taxonomy" id="1035309"/>
    <lineage>
        <taxon>Eukaryota</taxon>
        <taxon>Fungi</taxon>
        <taxon>Dikarya</taxon>
        <taxon>Ascomycota</taxon>
        <taxon>Pezizomycotina</taxon>
        <taxon>Sordariomycetes</taxon>
        <taxon>Hypocreomycetidae</taxon>
        <taxon>Microascales</taxon>
        <taxon>Ceratocystidaceae</taxon>
        <taxon>Ceratocystis</taxon>
    </lineage>
</organism>
<reference evidence="1 2" key="2">
    <citation type="journal article" date="2013" name="IMA Fungus">
        <title>IMA Genome-F 1: Ceratocystis fimbriata: Draft nuclear genome sequence for the plant pathogen, Ceratocystis fimbriata.</title>
        <authorList>
            <person name="Wilken P.M."/>
            <person name="Steenkamp E.T."/>
            <person name="Wingfield M.J."/>
            <person name="de Beer Z.W."/>
            <person name="Wingfield B.D."/>
        </authorList>
    </citation>
    <scope>NUCLEOTIDE SEQUENCE [LARGE SCALE GENOMIC DNA]</scope>
    <source>
        <strain evidence="1 2">CBS 114723</strain>
    </source>
</reference>
<gene>
    <name evidence="1" type="ORF">CFIMG_004003RA</name>
</gene>